<sequence length="375" mass="44042">MKNVYGGANRYNTKEDRLTILSIYRVKLLSLLNEGFNPFEDNTARYLNREDKTLNPMKNTNKVPEVELMIKPKVSVLSYKVAFTKGLKYKEKLISDTTRRSYENRLKNFLLWVEKHHPELKAITDIDKKVVMDFLNHILDLTSPRNRNNYRTDLSSIMQALEDNDIISSNFIKKIPVLKSTPQRNKTYSKEQQKDIFEHLEKTDKTLLLFIKFISYNFLRPIEVCRLRVGDLDIHHKRIQFRAKNSPLKTKIIPDLLLNDLPDLSKLNKEHNLFTPDGIGGVWESELSNKRDYFSKRFKRIIKDPFNLGADYGLYSFRHTYITKLYRELVKGSSPFEAKSKLMQITGHSSMTALEKYLRDIDAEFPDDYSELIKS</sequence>
<accession>A0ABY7S026</accession>
<dbReference type="PROSITE" id="PS51900">
    <property type="entry name" value="CB"/>
    <property type="match status" value="1"/>
</dbReference>
<name>A0ABY7S026_9FLAO</name>
<dbReference type="PANTHER" id="PTHR30349:SF41">
    <property type="entry name" value="INTEGRASE_RECOMBINASE PROTEIN MJ0367-RELATED"/>
    <property type="match status" value="1"/>
</dbReference>
<evidence type="ECO:0000256" key="1">
    <source>
        <dbReference type="ARBA" id="ARBA00008857"/>
    </source>
</evidence>
<dbReference type="InterPro" id="IPR044068">
    <property type="entry name" value="CB"/>
</dbReference>
<feature type="domain" description="Core-binding (CB)" evidence="7">
    <location>
        <begin position="77"/>
        <end position="162"/>
    </location>
</feature>
<dbReference type="Gene3D" id="1.10.150.130">
    <property type="match status" value="1"/>
</dbReference>
<keyword evidence="3 5" id="KW-0238">DNA-binding</keyword>
<proteinExistence type="inferred from homology"/>
<protein>
    <submittedName>
        <fullName evidence="8">Site-specific integrase</fullName>
    </submittedName>
</protein>
<evidence type="ECO:0000256" key="5">
    <source>
        <dbReference type="PROSITE-ProRule" id="PRU01248"/>
    </source>
</evidence>
<evidence type="ECO:0000256" key="3">
    <source>
        <dbReference type="ARBA" id="ARBA00023125"/>
    </source>
</evidence>
<feature type="domain" description="Tyr recombinase" evidence="6">
    <location>
        <begin position="183"/>
        <end position="371"/>
    </location>
</feature>
<dbReference type="SUPFAM" id="SSF56349">
    <property type="entry name" value="DNA breaking-rejoining enzymes"/>
    <property type="match status" value="1"/>
</dbReference>
<dbReference type="PROSITE" id="PS51898">
    <property type="entry name" value="TYR_RECOMBINASE"/>
    <property type="match status" value="1"/>
</dbReference>
<evidence type="ECO:0000259" key="7">
    <source>
        <dbReference type="PROSITE" id="PS51900"/>
    </source>
</evidence>
<evidence type="ECO:0000256" key="2">
    <source>
        <dbReference type="ARBA" id="ARBA00022908"/>
    </source>
</evidence>
<dbReference type="InterPro" id="IPR010998">
    <property type="entry name" value="Integrase_recombinase_N"/>
</dbReference>
<gene>
    <name evidence="8" type="ORF">MUN68_002070</name>
</gene>
<dbReference type="Proteomes" id="UP001202717">
    <property type="component" value="Chromosome"/>
</dbReference>
<dbReference type="InterPro" id="IPR050090">
    <property type="entry name" value="Tyrosine_recombinase_XerCD"/>
</dbReference>
<evidence type="ECO:0000256" key="4">
    <source>
        <dbReference type="ARBA" id="ARBA00023172"/>
    </source>
</evidence>
<evidence type="ECO:0000259" key="6">
    <source>
        <dbReference type="PROSITE" id="PS51898"/>
    </source>
</evidence>
<keyword evidence="9" id="KW-1185">Reference proteome</keyword>
<dbReference type="Gene3D" id="1.10.443.10">
    <property type="entry name" value="Intergrase catalytic core"/>
    <property type="match status" value="1"/>
</dbReference>
<dbReference type="InterPro" id="IPR002104">
    <property type="entry name" value="Integrase_catalytic"/>
</dbReference>
<keyword evidence="2" id="KW-0229">DNA integration</keyword>
<dbReference type="InterPro" id="IPR011010">
    <property type="entry name" value="DNA_brk_join_enz"/>
</dbReference>
<dbReference type="RefSeq" id="WP_249994960.1">
    <property type="nucleotide sequence ID" value="NZ_CP116221.1"/>
</dbReference>
<evidence type="ECO:0000313" key="8">
    <source>
        <dbReference type="EMBL" id="WCO02286.1"/>
    </source>
</evidence>
<comment type="similarity">
    <text evidence="1">Belongs to the 'phage' integrase family.</text>
</comment>
<reference evidence="8 9" key="1">
    <citation type="submission" date="2023-01" db="EMBL/GenBank/DDBJ databases">
        <title>Psychroserpens ponticola sp. nov., isolated from seawater.</title>
        <authorList>
            <person name="Kristyanto S."/>
            <person name="Jung J."/>
            <person name="Kim J.M."/>
            <person name="Jeon C.O."/>
        </authorList>
    </citation>
    <scope>NUCLEOTIDE SEQUENCE [LARGE SCALE GENOMIC DNA]</scope>
    <source>
        <strain evidence="8 9">MSW6</strain>
    </source>
</reference>
<dbReference type="EMBL" id="CP116221">
    <property type="protein sequence ID" value="WCO02286.1"/>
    <property type="molecule type" value="Genomic_DNA"/>
</dbReference>
<evidence type="ECO:0000313" key="9">
    <source>
        <dbReference type="Proteomes" id="UP001202717"/>
    </source>
</evidence>
<organism evidence="8 9">
    <name type="scientific">Psychroserpens ponticola</name>
    <dbReference type="NCBI Taxonomy" id="2932268"/>
    <lineage>
        <taxon>Bacteria</taxon>
        <taxon>Pseudomonadati</taxon>
        <taxon>Bacteroidota</taxon>
        <taxon>Flavobacteriia</taxon>
        <taxon>Flavobacteriales</taxon>
        <taxon>Flavobacteriaceae</taxon>
        <taxon>Psychroserpens</taxon>
    </lineage>
</organism>
<dbReference type="PANTHER" id="PTHR30349">
    <property type="entry name" value="PHAGE INTEGRASE-RELATED"/>
    <property type="match status" value="1"/>
</dbReference>
<dbReference type="CDD" id="cd00397">
    <property type="entry name" value="DNA_BRE_C"/>
    <property type="match status" value="1"/>
</dbReference>
<dbReference type="InterPro" id="IPR013762">
    <property type="entry name" value="Integrase-like_cat_sf"/>
</dbReference>
<keyword evidence="4" id="KW-0233">DNA recombination</keyword>